<proteinExistence type="predicted"/>
<reference evidence="2" key="1">
    <citation type="submission" date="2006-10" db="EMBL/GenBank/DDBJ databases">
        <authorList>
            <person name="Amadeo P."/>
            <person name="Zhao Q."/>
            <person name="Wortman J."/>
            <person name="Fraser-Liggett C."/>
            <person name="Carlton J."/>
        </authorList>
    </citation>
    <scope>NUCLEOTIDE SEQUENCE</scope>
    <source>
        <strain evidence="2">G3</strain>
    </source>
</reference>
<dbReference type="EMBL" id="DS113756">
    <property type="protein sequence ID" value="EAX96479.1"/>
    <property type="molecule type" value="Genomic_DNA"/>
</dbReference>
<feature type="domain" description="DUF3447" evidence="1">
    <location>
        <begin position="64"/>
        <end position="139"/>
    </location>
</feature>
<name>A2FF21_TRIV3</name>
<dbReference type="PANTHER" id="PTHR24182:SF13">
    <property type="entry name" value="LD18443P"/>
    <property type="match status" value="1"/>
</dbReference>
<dbReference type="VEuPathDB" id="TrichDB:TVAGG3_0223030"/>
<dbReference type="Pfam" id="PF12796">
    <property type="entry name" value="Ank_2"/>
    <property type="match status" value="1"/>
</dbReference>
<dbReference type="Proteomes" id="UP000001542">
    <property type="component" value="Unassembled WGS sequence"/>
</dbReference>
<dbReference type="Pfam" id="PF11929">
    <property type="entry name" value="DUF3447"/>
    <property type="match status" value="1"/>
</dbReference>
<sequence length="245" mass="28532">MNDDIEKFIAFTEREGFDQNQTLKSYFYPIYHESENPTLVPYSLLELCCYHGAIDCFKFLRTKYNSKITDQCLSFSFLSGNAEIINECLKTRKPDNSTMRYAIISHNIDFVTFLRNECNIEIDLEFCGEYNNLQAFLVYFDQTNDVDKCYLNSPYFNIPSLCEYFLLHGANINLDNKDNQTVILSASKNMSPEIANLIVSKKLAKISLEYSFRTLLHFAAINNSKKLLKFLFRMVLTSMQQIIMD</sequence>
<accession>A2FF21</accession>
<dbReference type="InterPro" id="IPR002110">
    <property type="entry name" value="Ankyrin_rpt"/>
</dbReference>
<dbReference type="PANTHER" id="PTHR24182">
    <property type="entry name" value="ANKYRIN REPEAT AND SOCS BOX CONTAINING 4"/>
    <property type="match status" value="1"/>
</dbReference>
<dbReference type="Gene3D" id="1.25.40.20">
    <property type="entry name" value="Ankyrin repeat-containing domain"/>
    <property type="match status" value="1"/>
</dbReference>
<evidence type="ECO:0000313" key="3">
    <source>
        <dbReference type="Proteomes" id="UP000001542"/>
    </source>
</evidence>
<reference evidence="2" key="2">
    <citation type="journal article" date="2007" name="Science">
        <title>Draft genome sequence of the sexually transmitted pathogen Trichomonas vaginalis.</title>
        <authorList>
            <person name="Carlton J.M."/>
            <person name="Hirt R.P."/>
            <person name="Silva J.C."/>
            <person name="Delcher A.L."/>
            <person name="Schatz M."/>
            <person name="Zhao Q."/>
            <person name="Wortman J.R."/>
            <person name="Bidwell S.L."/>
            <person name="Alsmark U.C.M."/>
            <person name="Besteiro S."/>
            <person name="Sicheritz-Ponten T."/>
            <person name="Noel C.J."/>
            <person name="Dacks J.B."/>
            <person name="Foster P.G."/>
            <person name="Simillion C."/>
            <person name="Van de Peer Y."/>
            <person name="Miranda-Saavedra D."/>
            <person name="Barton G.J."/>
            <person name="Westrop G.D."/>
            <person name="Mueller S."/>
            <person name="Dessi D."/>
            <person name="Fiori P.L."/>
            <person name="Ren Q."/>
            <person name="Paulsen I."/>
            <person name="Zhang H."/>
            <person name="Bastida-Corcuera F.D."/>
            <person name="Simoes-Barbosa A."/>
            <person name="Brown M.T."/>
            <person name="Hayes R.D."/>
            <person name="Mukherjee M."/>
            <person name="Okumura C.Y."/>
            <person name="Schneider R."/>
            <person name="Smith A.J."/>
            <person name="Vanacova S."/>
            <person name="Villalvazo M."/>
            <person name="Haas B.J."/>
            <person name="Pertea M."/>
            <person name="Feldblyum T.V."/>
            <person name="Utterback T.R."/>
            <person name="Shu C.L."/>
            <person name="Osoegawa K."/>
            <person name="de Jong P.J."/>
            <person name="Hrdy I."/>
            <person name="Horvathova L."/>
            <person name="Zubacova Z."/>
            <person name="Dolezal P."/>
            <person name="Malik S.B."/>
            <person name="Logsdon J.M. Jr."/>
            <person name="Henze K."/>
            <person name="Gupta A."/>
            <person name="Wang C.C."/>
            <person name="Dunne R.L."/>
            <person name="Upcroft J.A."/>
            <person name="Upcroft P."/>
            <person name="White O."/>
            <person name="Salzberg S.L."/>
            <person name="Tang P."/>
            <person name="Chiu C.-H."/>
            <person name="Lee Y.-S."/>
            <person name="Embley T.M."/>
            <person name="Coombs G.H."/>
            <person name="Mottram J.C."/>
            <person name="Tachezy J."/>
            <person name="Fraser-Liggett C.M."/>
            <person name="Johnson P.J."/>
        </authorList>
    </citation>
    <scope>NUCLEOTIDE SEQUENCE [LARGE SCALE GENOMIC DNA]</scope>
    <source>
        <strain evidence="2">G3</strain>
    </source>
</reference>
<dbReference type="InterPro" id="IPR020683">
    <property type="entry name" value="DUF3447"/>
</dbReference>
<dbReference type="KEGG" id="tva:4754252"/>
<evidence type="ECO:0000313" key="2">
    <source>
        <dbReference type="EMBL" id="EAX96479.1"/>
    </source>
</evidence>
<evidence type="ECO:0000259" key="1">
    <source>
        <dbReference type="Pfam" id="PF11929"/>
    </source>
</evidence>
<organism evidence="2 3">
    <name type="scientific">Trichomonas vaginalis (strain ATCC PRA-98 / G3)</name>
    <dbReference type="NCBI Taxonomy" id="412133"/>
    <lineage>
        <taxon>Eukaryota</taxon>
        <taxon>Metamonada</taxon>
        <taxon>Parabasalia</taxon>
        <taxon>Trichomonadida</taxon>
        <taxon>Trichomonadidae</taxon>
        <taxon>Trichomonas</taxon>
    </lineage>
</organism>
<gene>
    <name evidence="2" type="ORF">TVAG_277600</name>
</gene>
<dbReference type="AlphaFoldDB" id="A2FF21"/>
<dbReference type="InParanoid" id="A2FF21"/>
<dbReference type="InterPro" id="IPR036770">
    <property type="entry name" value="Ankyrin_rpt-contain_sf"/>
</dbReference>
<dbReference type="SUPFAM" id="SSF48403">
    <property type="entry name" value="Ankyrin repeat"/>
    <property type="match status" value="1"/>
</dbReference>
<dbReference type="RefSeq" id="XP_001309409.1">
    <property type="nucleotide sequence ID" value="XM_001309408.1"/>
</dbReference>
<dbReference type="VEuPathDB" id="TrichDB:TVAG_031460"/>
<protein>
    <recommendedName>
        <fullName evidence="1">DUF3447 domain-containing protein</fullName>
    </recommendedName>
</protein>
<keyword evidence="3" id="KW-1185">Reference proteome</keyword>